<accession>A0A644YVH0</accession>
<reference evidence="1" key="1">
    <citation type="submission" date="2019-08" db="EMBL/GenBank/DDBJ databases">
        <authorList>
            <person name="Kucharzyk K."/>
            <person name="Murdoch R.W."/>
            <person name="Higgins S."/>
            <person name="Loffler F."/>
        </authorList>
    </citation>
    <scope>NUCLEOTIDE SEQUENCE</scope>
</reference>
<comment type="caution">
    <text evidence="1">The sequence shown here is derived from an EMBL/GenBank/DDBJ whole genome shotgun (WGS) entry which is preliminary data.</text>
</comment>
<evidence type="ECO:0000313" key="1">
    <source>
        <dbReference type="EMBL" id="MPM32472.1"/>
    </source>
</evidence>
<organism evidence="1">
    <name type="scientific">bioreactor metagenome</name>
    <dbReference type="NCBI Taxonomy" id="1076179"/>
    <lineage>
        <taxon>unclassified sequences</taxon>
        <taxon>metagenomes</taxon>
        <taxon>ecological metagenomes</taxon>
    </lineage>
</organism>
<protein>
    <submittedName>
        <fullName evidence="1">Uncharacterized protein</fullName>
    </submittedName>
</protein>
<name>A0A644YVH0_9ZZZZ</name>
<dbReference type="AlphaFoldDB" id="A0A644YVH0"/>
<dbReference type="EMBL" id="VSSQ01006370">
    <property type="protein sequence ID" value="MPM32472.1"/>
    <property type="molecule type" value="Genomic_DNA"/>
</dbReference>
<sequence>MYFINEKYDVSGFNDLVDHGLYSFLKFAAVFASGDCRRHVKRDDALSAERFGHRAGCDALSKSFRDRGFADSRFSYQTGIVFRTARQDLNYTAELGFASDERIKLVFLCQSGEVAPEFIESGCFCVFFLRFCVCFACVGSSI</sequence>
<dbReference type="AntiFam" id="ANF00007">
    <property type="entry name" value="Shadow ORF (opposite clpB)"/>
</dbReference>
<proteinExistence type="predicted"/>
<gene>
    <name evidence="1" type="ORF">SDC9_79034</name>
</gene>